<evidence type="ECO:0000313" key="2">
    <source>
        <dbReference type="EMBL" id="GFM35373.1"/>
    </source>
</evidence>
<proteinExistence type="predicted"/>
<dbReference type="Gene3D" id="3.30.160.170">
    <property type="entry name" value="FlaG-like"/>
    <property type="match status" value="1"/>
</dbReference>
<dbReference type="Pfam" id="PF03646">
    <property type="entry name" value="FlaG"/>
    <property type="match status" value="1"/>
</dbReference>
<feature type="compositionally biased region" description="Polar residues" evidence="1">
    <location>
        <begin position="20"/>
        <end position="31"/>
    </location>
</feature>
<dbReference type="EMBL" id="BLVP01000001">
    <property type="protein sequence ID" value="GFM35373.1"/>
    <property type="molecule type" value="Genomic_DNA"/>
</dbReference>
<name>A0A7J0BNU7_9BACT</name>
<dbReference type="RefSeq" id="WP_174408102.1">
    <property type="nucleotide sequence ID" value="NZ_BLVP01000001.1"/>
</dbReference>
<comment type="caution">
    <text evidence="2">The sequence shown here is derived from an EMBL/GenBank/DDBJ whole genome shotgun (WGS) entry which is preliminary data.</text>
</comment>
<dbReference type="SUPFAM" id="SSF160214">
    <property type="entry name" value="FlaG-like"/>
    <property type="match status" value="1"/>
</dbReference>
<protein>
    <submittedName>
        <fullName evidence="2">Uncharacterized protein</fullName>
    </submittedName>
</protein>
<dbReference type="AlphaFoldDB" id="A0A7J0BNU7"/>
<evidence type="ECO:0000256" key="1">
    <source>
        <dbReference type="SAM" id="MobiDB-lite"/>
    </source>
</evidence>
<reference evidence="2 3" key="1">
    <citation type="submission" date="2020-05" db="EMBL/GenBank/DDBJ databases">
        <title>Draft genome sequence of Desulfovibrio psychrotolerans JS1T.</title>
        <authorList>
            <person name="Ueno A."/>
            <person name="Tamazawa S."/>
            <person name="Tamamura S."/>
            <person name="Murakami T."/>
            <person name="Kiyama T."/>
            <person name="Inomata H."/>
            <person name="Amano Y."/>
            <person name="Miyakawa K."/>
            <person name="Tamaki H."/>
            <person name="Naganuma T."/>
            <person name="Kaneko K."/>
        </authorList>
    </citation>
    <scope>NUCLEOTIDE SEQUENCE [LARGE SCALE GENOMIC DNA]</scope>
    <source>
        <strain evidence="2 3">JS1</strain>
    </source>
</reference>
<feature type="region of interest" description="Disordered" evidence="1">
    <location>
        <begin position="15"/>
        <end position="52"/>
    </location>
</feature>
<gene>
    <name evidence="2" type="ORF">DSM19430T_00570</name>
</gene>
<organism evidence="2 3">
    <name type="scientific">Desulfovibrio psychrotolerans</name>
    <dbReference type="NCBI Taxonomy" id="415242"/>
    <lineage>
        <taxon>Bacteria</taxon>
        <taxon>Pseudomonadati</taxon>
        <taxon>Thermodesulfobacteriota</taxon>
        <taxon>Desulfovibrionia</taxon>
        <taxon>Desulfovibrionales</taxon>
        <taxon>Desulfovibrionaceae</taxon>
        <taxon>Desulfovibrio</taxon>
    </lineage>
</organism>
<keyword evidence="3" id="KW-1185">Reference proteome</keyword>
<sequence>MRLLEIQSGLLNGYGEFDTARTSTPEGNTTAPHPERAPSHSHGVDTGNELHAASDHAVDTQAVQNAASALQSRLADQGVRLKFEVVRSEQGRIEVEVTDEAHDKVLMRIPPKGVLTVNAQGASAIGVFLNLRS</sequence>
<dbReference type="Proteomes" id="UP000503820">
    <property type="component" value="Unassembled WGS sequence"/>
</dbReference>
<dbReference type="InterPro" id="IPR005186">
    <property type="entry name" value="FlaG"/>
</dbReference>
<accession>A0A7J0BNU7</accession>
<evidence type="ECO:0000313" key="3">
    <source>
        <dbReference type="Proteomes" id="UP000503820"/>
    </source>
</evidence>
<dbReference type="InterPro" id="IPR035924">
    <property type="entry name" value="FlaG-like_sf"/>
</dbReference>